<dbReference type="AlphaFoldDB" id="A0A9Q0BTW0"/>
<evidence type="ECO:0000313" key="1">
    <source>
        <dbReference type="EMBL" id="KAI8044537.1"/>
    </source>
</evidence>
<protein>
    <submittedName>
        <fullName evidence="1">Uncharacterized protein</fullName>
    </submittedName>
</protein>
<proteinExistence type="predicted"/>
<name>A0A9Q0BTW0_9MUSC</name>
<sequence>MPRPVVAQELNAVFSRVNIYLIGIFRYIRICMLAHTAN</sequence>
<gene>
    <name evidence="1" type="ORF">M5D96_000706</name>
</gene>
<feature type="non-terminal residue" evidence="1">
    <location>
        <position position="38"/>
    </location>
</feature>
<organism evidence="1 2">
    <name type="scientific">Drosophila gunungcola</name>
    <name type="common">fruit fly</name>
    <dbReference type="NCBI Taxonomy" id="103775"/>
    <lineage>
        <taxon>Eukaryota</taxon>
        <taxon>Metazoa</taxon>
        <taxon>Ecdysozoa</taxon>
        <taxon>Arthropoda</taxon>
        <taxon>Hexapoda</taxon>
        <taxon>Insecta</taxon>
        <taxon>Pterygota</taxon>
        <taxon>Neoptera</taxon>
        <taxon>Endopterygota</taxon>
        <taxon>Diptera</taxon>
        <taxon>Brachycera</taxon>
        <taxon>Muscomorpha</taxon>
        <taxon>Ephydroidea</taxon>
        <taxon>Drosophilidae</taxon>
        <taxon>Drosophila</taxon>
        <taxon>Sophophora</taxon>
    </lineage>
</organism>
<keyword evidence="2" id="KW-1185">Reference proteome</keyword>
<comment type="caution">
    <text evidence="1">The sequence shown here is derived from an EMBL/GenBank/DDBJ whole genome shotgun (WGS) entry which is preliminary data.</text>
</comment>
<evidence type="ECO:0000313" key="2">
    <source>
        <dbReference type="Proteomes" id="UP001059596"/>
    </source>
</evidence>
<accession>A0A9Q0BTW0</accession>
<dbReference type="Proteomes" id="UP001059596">
    <property type="component" value="Chromosome 3R"/>
</dbReference>
<dbReference type="EMBL" id="JAMKOV010000001">
    <property type="protein sequence ID" value="KAI8044537.1"/>
    <property type="molecule type" value="Genomic_DNA"/>
</dbReference>
<reference evidence="1" key="1">
    <citation type="journal article" date="2023" name="Genome Biol. Evol.">
        <title>Long-read-based Genome Assembly of Drosophila gunungcola Reveals Fewer Chemosensory Genes in Flower-breeding Species.</title>
        <authorList>
            <person name="Negi A."/>
            <person name="Liao B.Y."/>
            <person name="Yeh S.D."/>
        </authorList>
    </citation>
    <scope>NUCLEOTIDE SEQUENCE</scope>
    <source>
        <strain evidence="1">Sukarami</strain>
    </source>
</reference>